<dbReference type="PaxDb" id="546414-Deide_13340"/>
<gene>
    <name evidence="1" type="ordered locus">Deide_13340</name>
</gene>
<evidence type="ECO:0000313" key="1">
    <source>
        <dbReference type="EMBL" id="ACO46272.2"/>
    </source>
</evidence>
<organism evidence="1 2">
    <name type="scientific">Deinococcus deserti (strain DSM 17065 / CIP 109153 / LMG 22923 / VCD115)</name>
    <dbReference type="NCBI Taxonomy" id="546414"/>
    <lineage>
        <taxon>Bacteria</taxon>
        <taxon>Thermotogati</taxon>
        <taxon>Deinococcota</taxon>
        <taxon>Deinococci</taxon>
        <taxon>Deinococcales</taxon>
        <taxon>Deinococcaceae</taxon>
        <taxon>Deinococcus</taxon>
    </lineage>
</organism>
<dbReference type="AlphaFoldDB" id="C1CVQ5"/>
<dbReference type="Proteomes" id="UP000002208">
    <property type="component" value="Chromosome"/>
</dbReference>
<evidence type="ECO:0000313" key="2">
    <source>
        <dbReference type="Proteomes" id="UP000002208"/>
    </source>
</evidence>
<proteinExistence type="predicted"/>
<dbReference type="HOGENOM" id="CLU_1248929_0_0_0"/>
<dbReference type="EMBL" id="CP001114">
    <property type="protein sequence ID" value="ACO46272.2"/>
    <property type="molecule type" value="Genomic_DNA"/>
</dbReference>
<dbReference type="KEGG" id="ddr:Deide_13340"/>
<reference evidence="1 2" key="1">
    <citation type="journal article" date="2009" name="PLoS Genet.">
        <title>Alliance of proteomics and genomics to unravel the specificities of Sahara bacterium Deinococcus deserti.</title>
        <authorList>
            <person name="de Groot A."/>
            <person name="Dulermo R."/>
            <person name="Ortet P."/>
            <person name="Blanchard L."/>
            <person name="Guerin P."/>
            <person name="Fernandez B."/>
            <person name="Vacherie B."/>
            <person name="Dossat C."/>
            <person name="Jolivet E."/>
            <person name="Siguier P."/>
            <person name="Chandler M."/>
            <person name="Barakat M."/>
            <person name="Dedieu A."/>
            <person name="Barbe V."/>
            <person name="Heulin T."/>
            <person name="Sommer S."/>
            <person name="Achouak W."/>
            <person name="Armengaud J."/>
        </authorList>
    </citation>
    <scope>NUCLEOTIDE SEQUENCE [LARGE SCALE GENOMIC DNA]</scope>
    <source>
        <strain evidence="2">DSM 17065 / CIP 109153 / LMG 22923 / VCD115</strain>
    </source>
</reference>
<dbReference type="RefSeq" id="WP_162485420.1">
    <property type="nucleotide sequence ID" value="NC_012526.1"/>
</dbReference>
<name>C1CVQ5_DEIDV</name>
<keyword evidence="2" id="KW-1185">Reference proteome</keyword>
<protein>
    <submittedName>
        <fullName evidence="1">Uncharacterized protein</fullName>
    </submittedName>
</protein>
<sequence>MQRSHVLMLVLGTGWTASQAQTTTPTPQVLDAVRQAIAALPLVPAEGSLLAWARQERLSWSATQNLFEMQLIDPANQFLEWRGLRAESGIFTTVRAALYVKTSQAGLLVLNREWCRLDRCTARTTFGWAGPQGWRAVTEAAVIPLLRDADFFPGPVPACLKGVSLGVSYLPARFGSGLTAVPHAPTAALNACRAAGVDPSVVTRPMQLSWHASAGKFRRLP</sequence>
<accession>C1CVQ5</accession>